<reference evidence="2 3" key="1">
    <citation type="submission" date="2024-06" db="EMBL/GenBank/DDBJ databases">
        <authorList>
            <person name="Kaempfer P."/>
            <person name="Viver T."/>
        </authorList>
    </citation>
    <scope>NUCLEOTIDE SEQUENCE [LARGE SCALE GENOMIC DNA]</scope>
    <source>
        <strain evidence="2 3">ST-119</strain>
    </source>
</reference>
<feature type="compositionally biased region" description="Basic and acidic residues" evidence="1">
    <location>
        <begin position="55"/>
        <end position="66"/>
    </location>
</feature>
<keyword evidence="3" id="KW-1185">Reference proteome</keyword>
<dbReference type="EMBL" id="JBELPZ010000006">
    <property type="protein sequence ID" value="MFL9844258.1"/>
    <property type="molecule type" value="Genomic_DNA"/>
</dbReference>
<evidence type="ECO:0000313" key="2">
    <source>
        <dbReference type="EMBL" id="MFL9844258.1"/>
    </source>
</evidence>
<feature type="region of interest" description="Disordered" evidence="1">
    <location>
        <begin position="27"/>
        <end position="66"/>
    </location>
</feature>
<gene>
    <name evidence="2" type="ORF">ABS766_07495</name>
</gene>
<evidence type="ECO:0000313" key="3">
    <source>
        <dbReference type="Proteomes" id="UP001629156"/>
    </source>
</evidence>
<accession>A0ABW8YVI5</accession>
<sequence>MEKDKKDKNADIDEQYLISMMAGGVQKEGLSSNTGPVENTEAKHVTKPKARSKTRGADNYEQEFLRNKDGSARAGKVVYVRPEFHERLTRIVQVIGEDKISVFEYMDNVLEHHFKEFGDEIIQSFNDKYKPIL</sequence>
<evidence type="ECO:0000256" key="1">
    <source>
        <dbReference type="SAM" id="MobiDB-lite"/>
    </source>
</evidence>
<dbReference type="InterPro" id="IPR021823">
    <property type="entry name" value="DUF3408"/>
</dbReference>
<proteinExistence type="predicted"/>
<comment type="caution">
    <text evidence="2">The sequence shown here is derived from an EMBL/GenBank/DDBJ whole genome shotgun (WGS) entry which is preliminary data.</text>
</comment>
<organism evidence="2 3">
    <name type="scientific">Flavobacterium rhizosphaerae</name>
    <dbReference type="NCBI Taxonomy" id="3163298"/>
    <lineage>
        <taxon>Bacteria</taxon>
        <taxon>Pseudomonadati</taxon>
        <taxon>Bacteroidota</taxon>
        <taxon>Flavobacteriia</taxon>
        <taxon>Flavobacteriales</taxon>
        <taxon>Flavobacteriaceae</taxon>
        <taxon>Flavobacterium</taxon>
    </lineage>
</organism>
<dbReference type="RefSeq" id="WP_408084510.1">
    <property type="nucleotide sequence ID" value="NZ_JBELPZ010000006.1"/>
</dbReference>
<dbReference type="Pfam" id="PF11888">
    <property type="entry name" value="DUF3408"/>
    <property type="match status" value="1"/>
</dbReference>
<feature type="compositionally biased region" description="Basic residues" evidence="1">
    <location>
        <begin position="45"/>
        <end position="54"/>
    </location>
</feature>
<name>A0ABW8YVI5_9FLAO</name>
<protein>
    <submittedName>
        <fullName evidence="2">DUF3408 domain-containing protein</fullName>
    </submittedName>
</protein>
<dbReference type="Proteomes" id="UP001629156">
    <property type="component" value="Unassembled WGS sequence"/>
</dbReference>